<feature type="non-terminal residue" evidence="1">
    <location>
        <position position="231"/>
    </location>
</feature>
<dbReference type="InterPro" id="IPR011990">
    <property type="entry name" value="TPR-like_helical_dom_sf"/>
</dbReference>
<proteinExistence type="predicted"/>
<reference evidence="1" key="1">
    <citation type="submission" date="2018-05" db="EMBL/GenBank/DDBJ databases">
        <authorList>
            <person name="Lanie J.A."/>
            <person name="Ng W.-L."/>
            <person name="Kazmierczak K.M."/>
            <person name="Andrzejewski T.M."/>
            <person name="Davidsen T.M."/>
            <person name="Wayne K.J."/>
            <person name="Tettelin H."/>
            <person name="Glass J.I."/>
            <person name="Rusch D."/>
            <person name="Podicherti R."/>
            <person name="Tsui H.-C.T."/>
            <person name="Winkler M.E."/>
        </authorList>
    </citation>
    <scope>NUCLEOTIDE SEQUENCE</scope>
</reference>
<accession>A0A383EFV2</accession>
<dbReference type="EMBL" id="UINC01225076">
    <property type="protein sequence ID" value="SVE54978.1"/>
    <property type="molecule type" value="Genomic_DNA"/>
</dbReference>
<dbReference type="SUPFAM" id="SSF48452">
    <property type="entry name" value="TPR-like"/>
    <property type="match status" value="1"/>
</dbReference>
<gene>
    <name evidence="1" type="ORF">METZ01_LOCUS507832</name>
</gene>
<protein>
    <submittedName>
        <fullName evidence="1">Uncharacterized protein</fullName>
    </submittedName>
</protein>
<dbReference type="AlphaFoldDB" id="A0A383EFV2"/>
<sequence>RIVPRGNKVIVLKKLEGENYIILKAYNRMTGELLWISKEDVFQNITKIKYGGSRIINNQVWGYAHNNVLYLKSSPDGFIYSVDISWRPNKNYVSKANLYNSLAYCYNKTNNQGKASELLENIINIVDQQNEEAFQQLSNIYLTNGDNINYIKSQIGFHELVFYNDIKRGNIENQLMQTSGLKWVQHFTREQDFAVHFPDDNIIVAGFCNEGSGCTLKYFRAGSGILIGENN</sequence>
<organism evidence="1">
    <name type="scientific">marine metagenome</name>
    <dbReference type="NCBI Taxonomy" id="408172"/>
    <lineage>
        <taxon>unclassified sequences</taxon>
        <taxon>metagenomes</taxon>
        <taxon>ecological metagenomes</taxon>
    </lineage>
</organism>
<feature type="non-terminal residue" evidence="1">
    <location>
        <position position="1"/>
    </location>
</feature>
<name>A0A383EFV2_9ZZZZ</name>
<evidence type="ECO:0000313" key="1">
    <source>
        <dbReference type="EMBL" id="SVE54978.1"/>
    </source>
</evidence>